<protein>
    <submittedName>
        <fullName evidence="7">Serine/threonine protein kinase</fullName>
    </submittedName>
</protein>
<feature type="compositionally biased region" description="Polar residues" evidence="5">
    <location>
        <begin position="439"/>
        <end position="452"/>
    </location>
</feature>
<reference evidence="7 8" key="1">
    <citation type="submission" date="2024-10" db="EMBL/GenBank/DDBJ databases">
        <title>The Natural Products Discovery Center: Release of the First 8490 Sequenced Strains for Exploring Actinobacteria Biosynthetic Diversity.</title>
        <authorList>
            <person name="Kalkreuter E."/>
            <person name="Kautsar S.A."/>
            <person name="Yang D."/>
            <person name="Bader C.D."/>
            <person name="Teijaro C.N."/>
            <person name="Fluegel L."/>
            <person name="Davis C.M."/>
            <person name="Simpson J.R."/>
            <person name="Lauterbach L."/>
            <person name="Steele A.D."/>
            <person name="Gui C."/>
            <person name="Meng S."/>
            <person name="Li G."/>
            <person name="Viehrig K."/>
            <person name="Ye F."/>
            <person name="Su P."/>
            <person name="Kiefer A.F."/>
            <person name="Nichols A."/>
            <person name="Cepeda A.J."/>
            <person name="Yan W."/>
            <person name="Fan B."/>
            <person name="Jiang Y."/>
            <person name="Adhikari A."/>
            <person name="Zheng C.-J."/>
            <person name="Schuster L."/>
            <person name="Cowan T.M."/>
            <person name="Smanski M.J."/>
            <person name="Chevrette M.G."/>
            <person name="De Carvalho L.P.S."/>
            <person name="Shen B."/>
        </authorList>
    </citation>
    <scope>NUCLEOTIDE SEQUENCE [LARGE SCALE GENOMIC DNA]</scope>
    <source>
        <strain evidence="7 8">NPDC002173</strain>
    </source>
</reference>
<dbReference type="CDD" id="cd14014">
    <property type="entry name" value="STKc_PknB_like"/>
    <property type="match status" value="1"/>
</dbReference>
<dbReference type="RefSeq" id="WP_387416051.1">
    <property type="nucleotide sequence ID" value="NZ_JBIASD010000024.1"/>
</dbReference>
<evidence type="ECO:0000313" key="7">
    <source>
        <dbReference type="EMBL" id="MFF3669774.1"/>
    </source>
</evidence>
<dbReference type="InterPro" id="IPR000719">
    <property type="entry name" value="Prot_kinase_dom"/>
</dbReference>
<dbReference type="PROSITE" id="PS50011">
    <property type="entry name" value="PROTEIN_KINASE_DOM"/>
    <property type="match status" value="1"/>
</dbReference>
<keyword evidence="4" id="KW-0067">ATP-binding</keyword>
<dbReference type="PROSITE" id="PS00108">
    <property type="entry name" value="PROTEIN_KINASE_ST"/>
    <property type="match status" value="1"/>
</dbReference>
<dbReference type="Pfam" id="PF00069">
    <property type="entry name" value="Pkinase"/>
    <property type="match status" value="1"/>
</dbReference>
<comment type="caution">
    <text evidence="7">The sequence shown here is derived from an EMBL/GenBank/DDBJ whole genome shotgun (WGS) entry which is preliminary data.</text>
</comment>
<dbReference type="GO" id="GO:0004674">
    <property type="term" value="F:protein serine/threonine kinase activity"/>
    <property type="evidence" value="ECO:0007669"/>
    <property type="project" value="UniProtKB-KW"/>
</dbReference>
<dbReference type="Proteomes" id="UP001602013">
    <property type="component" value="Unassembled WGS sequence"/>
</dbReference>
<dbReference type="PANTHER" id="PTHR43289:SF34">
    <property type="entry name" value="SERINE_THREONINE-PROTEIN KINASE YBDM-RELATED"/>
    <property type="match status" value="1"/>
</dbReference>
<evidence type="ECO:0000256" key="5">
    <source>
        <dbReference type="SAM" id="MobiDB-lite"/>
    </source>
</evidence>
<dbReference type="PANTHER" id="PTHR43289">
    <property type="entry name" value="MITOGEN-ACTIVATED PROTEIN KINASE KINASE KINASE 20-RELATED"/>
    <property type="match status" value="1"/>
</dbReference>
<keyword evidence="2" id="KW-0547">Nucleotide-binding</keyword>
<keyword evidence="8" id="KW-1185">Reference proteome</keyword>
<evidence type="ECO:0000256" key="1">
    <source>
        <dbReference type="ARBA" id="ARBA00022679"/>
    </source>
</evidence>
<feature type="compositionally biased region" description="Polar residues" evidence="5">
    <location>
        <begin position="397"/>
        <end position="417"/>
    </location>
</feature>
<dbReference type="InterPro" id="IPR008271">
    <property type="entry name" value="Ser/Thr_kinase_AS"/>
</dbReference>
<gene>
    <name evidence="7" type="ORF">ACFYXI_29720</name>
</gene>
<feature type="compositionally biased region" description="Low complexity" evidence="5">
    <location>
        <begin position="344"/>
        <end position="365"/>
    </location>
</feature>
<keyword evidence="3 7" id="KW-0418">Kinase</keyword>
<evidence type="ECO:0000313" key="8">
    <source>
        <dbReference type="Proteomes" id="UP001602013"/>
    </source>
</evidence>
<dbReference type="SUPFAM" id="SSF56112">
    <property type="entry name" value="Protein kinase-like (PK-like)"/>
    <property type="match status" value="1"/>
</dbReference>
<evidence type="ECO:0000256" key="2">
    <source>
        <dbReference type="ARBA" id="ARBA00022741"/>
    </source>
</evidence>
<feature type="compositionally biased region" description="Basic and acidic residues" evidence="5">
    <location>
        <begin position="289"/>
        <end position="300"/>
    </location>
</feature>
<keyword evidence="1" id="KW-0808">Transferase</keyword>
<feature type="region of interest" description="Disordered" evidence="5">
    <location>
        <begin position="273"/>
        <end position="300"/>
    </location>
</feature>
<name>A0ABW6SXN8_9ACTN</name>
<feature type="compositionally biased region" description="Basic and acidic residues" evidence="5">
    <location>
        <begin position="378"/>
        <end position="395"/>
    </location>
</feature>
<dbReference type="InterPro" id="IPR011009">
    <property type="entry name" value="Kinase-like_dom_sf"/>
</dbReference>
<sequence>MPEWMALLPSDLEAVGPYRLEGRLGVGGQGTVYVGSAVPGQRVAVKLLHPHLAIDKMARARFLSEVEIAKRVALFCTAKVLDSGFVNERPYIVSEFVDGPSLQESVLNTGPRSEAALERLALNTATALAAIHQADVVHRDFKPGNVLLGPDGPVVIDFGIARALDISRSVTTSQVVGSPGYMAPEQLAGGKIAPAVDLFAWGATIVFAATGKRAFSGDSIPAIIRSILHDQPNLDGLDGRLGAIVRACLAKDPARRPTAAEVVDGLRGLPSSAWRTGNSVVSEPANGAGRRDGKDRAPAENGKRRHFVLIGAAVLPLLAALGITYSVVTLGQGAEDFTASKALPSTSPSGGGSPASPSPADATAGRTTSPSARPRKSPKADKTERQNPRRSDDARNSGGTKPSASQTPTQKPTQKPSSPAKEQPQPSAGRPQPDAGRRSPSSGQEQPSSNGREPTPSGPRVLGTVSQSDVNAYCQSQGYFGGVGGAGNYSCYGTSGRREVTMTNICQWAYPGYPNVRTEGDTCMSS</sequence>
<evidence type="ECO:0000256" key="3">
    <source>
        <dbReference type="ARBA" id="ARBA00022777"/>
    </source>
</evidence>
<evidence type="ECO:0000256" key="4">
    <source>
        <dbReference type="ARBA" id="ARBA00022840"/>
    </source>
</evidence>
<evidence type="ECO:0000259" key="6">
    <source>
        <dbReference type="PROSITE" id="PS50011"/>
    </source>
</evidence>
<dbReference type="Gene3D" id="3.30.200.20">
    <property type="entry name" value="Phosphorylase Kinase, domain 1"/>
    <property type="match status" value="1"/>
</dbReference>
<organism evidence="7 8">
    <name type="scientific">Microtetraspora malaysiensis</name>
    <dbReference type="NCBI Taxonomy" id="161358"/>
    <lineage>
        <taxon>Bacteria</taxon>
        <taxon>Bacillati</taxon>
        <taxon>Actinomycetota</taxon>
        <taxon>Actinomycetes</taxon>
        <taxon>Streptosporangiales</taxon>
        <taxon>Streptosporangiaceae</taxon>
        <taxon>Microtetraspora</taxon>
    </lineage>
</organism>
<dbReference type="EMBL" id="JBIASD010000024">
    <property type="protein sequence ID" value="MFF3669774.1"/>
    <property type="molecule type" value="Genomic_DNA"/>
</dbReference>
<keyword evidence="7" id="KW-0723">Serine/threonine-protein kinase</keyword>
<accession>A0ABW6SXN8</accession>
<feature type="region of interest" description="Disordered" evidence="5">
    <location>
        <begin position="341"/>
        <end position="464"/>
    </location>
</feature>
<proteinExistence type="predicted"/>
<dbReference type="Gene3D" id="1.10.510.10">
    <property type="entry name" value="Transferase(Phosphotransferase) domain 1"/>
    <property type="match status" value="1"/>
</dbReference>
<feature type="domain" description="Protein kinase" evidence="6">
    <location>
        <begin position="18"/>
        <end position="275"/>
    </location>
</feature>